<dbReference type="RefSeq" id="WP_180568658.1">
    <property type="nucleotide sequence ID" value="NZ_JACCKB010000016.1"/>
</dbReference>
<evidence type="ECO:0000313" key="2">
    <source>
        <dbReference type="Proteomes" id="UP000569732"/>
    </source>
</evidence>
<name>A0A853I1Y9_9GAMM</name>
<keyword evidence="2" id="KW-1185">Reference proteome</keyword>
<gene>
    <name evidence="1" type="ORF">H0A36_11475</name>
</gene>
<organism evidence="1 2">
    <name type="scientific">Spartinivicinus marinus</name>
    <dbReference type="NCBI Taxonomy" id="2994442"/>
    <lineage>
        <taxon>Bacteria</taxon>
        <taxon>Pseudomonadati</taxon>
        <taxon>Pseudomonadota</taxon>
        <taxon>Gammaproteobacteria</taxon>
        <taxon>Oceanospirillales</taxon>
        <taxon>Zooshikellaceae</taxon>
        <taxon>Spartinivicinus</taxon>
    </lineage>
</organism>
<comment type="caution">
    <text evidence="1">The sequence shown here is derived from an EMBL/GenBank/DDBJ whole genome shotgun (WGS) entry which is preliminary data.</text>
</comment>
<reference evidence="1 2" key="1">
    <citation type="submission" date="2020-07" db="EMBL/GenBank/DDBJ databases">
        <title>Endozoicomonas sp. nov., isolated from sediment.</title>
        <authorList>
            <person name="Gu T."/>
        </authorList>
    </citation>
    <scope>NUCLEOTIDE SEQUENCE [LARGE SCALE GENOMIC DNA]</scope>
    <source>
        <strain evidence="1 2">SM1973</strain>
    </source>
</reference>
<evidence type="ECO:0000313" key="1">
    <source>
        <dbReference type="EMBL" id="NYZ66629.1"/>
    </source>
</evidence>
<accession>A0A853I1Y9</accession>
<dbReference type="EMBL" id="JACCKB010000016">
    <property type="protein sequence ID" value="NYZ66629.1"/>
    <property type="molecule type" value="Genomic_DNA"/>
</dbReference>
<sequence length="178" mass="20057">MSRKKALSLVTLLIAIIGIGFAMSPFLIALNPPSHLPEYAKGFDINGMKENSVKAVHIKGSKKVGLGSGSMWEPGDALVIVRGEGEAFYLYWVPTWEQQFLMPISFWGQHEGYCRELGVKVSLDQKVIKCLSTKSSKSFNKEWIWSLNGQGLGRFSPDLHKINFRVEEKVLYAYLFIK</sequence>
<dbReference type="AlphaFoldDB" id="A0A853I1Y9"/>
<proteinExistence type="predicted"/>
<dbReference type="Proteomes" id="UP000569732">
    <property type="component" value="Unassembled WGS sequence"/>
</dbReference>
<protein>
    <submittedName>
        <fullName evidence="1">Uncharacterized protein</fullName>
    </submittedName>
</protein>